<evidence type="ECO:0000256" key="1">
    <source>
        <dbReference type="SAM" id="MobiDB-lite"/>
    </source>
</evidence>
<feature type="region of interest" description="Disordered" evidence="1">
    <location>
        <begin position="70"/>
        <end position="165"/>
    </location>
</feature>
<reference evidence="2 3" key="1">
    <citation type="submission" date="2024-05" db="EMBL/GenBank/DDBJ databases">
        <title>De novo assembly of an allotetraploid wild potato.</title>
        <authorList>
            <person name="Hosaka A.J."/>
        </authorList>
    </citation>
    <scope>NUCLEOTIDE SEQUENCE [LARGE SCALE GENOMIC DNA]</scope>
    <source>
        <tissue evidence="2">Young leaves</tissue>
    </source>
</reference>
<dbReference type="EMBL" id="JBJKTR010000003">
    <property type="protein sequence ID" value="KAL3373742.1"/>
    <property type="molecule type" value="Genomic_DNA"/>
</dbReference>
<sequence>PTPPIFVNPTSLTHDYSLTHATTYNPTITIVSQFHLSQIPSLSNRSHQPTMKMPPFNSVFNKIMAVTPRKSPRLVEGTSTDEVHAPSFNILTQTPPPIIVENSDRDGSYKKEKKKESNKRKSPVNQKGNMRKGKISETHSNSDSDFISESKKKKKRKKINQCRSW</sequence>
<name>A0ABD2V1Y9_9SOLN</name>
<protein>
    <submittedName>
        <fullName evidence="2">Uncharacterized protein</fullName>
    </submittedName>
</protein>
<evidence type="ECO:0000313" key="2">
    <source>
        <dbReference type="EMBL" id="KAL3373742.1"/>
    </source>
</evidence>
<keyword evidence="3" id="KW-1185">Reference proteome</keyword>
<dbReference type="Proteomes" id="UP001627284">
    <property type="component" value="Unassembled WGS sequence"/>
</dbReference>
<dbReference type="EMBL" id="JBJKTR010000003">
    <property type="protein sequence ID" value="KAL3373741.1"/>
    <property type="molecule type" value="Genomic_DNA"/>
</dbReference>
<organism evidence="2 3">
    <name type="scientific">Solanum stoloniferum</name>
    <dbReference type="NCBI Taxonomy" id="62892"/>
    <lineage>
        <taxon>Eukaryota</taxon>
        <taxon>Viridiplantae</taxon>
        <taxon>Streptophyta</taxon>
        <taxon>Embryophyta</taxon>
        <taxon>Tracheophyta</taxon>
        <taxon>Spermatophyta</taxon>
        <taxon>Magnoliopsida</taxon>
        <taxon>eudicotyledons</taxon>
        <taxon>Gunneridae</taxon>
        <taxon>Pentapetalae</taxon>
        <taxon>asterids</taxon>
        <taxon>lamiids</taxon>
        <taxon>Solanales</taxon>
        <taxon>Solanaceae</taxon>
        <taxon>Solanoideae</taxon>
        <taxon>Solaneae</taxon>
        <taxon>Solanum</taxon>
    </lineage>
</organism>
<accession>A0ABD2V1Y9</accession>
<gene>
    <name evidence="2" type="ORF">AABB24_005633</name>
</gene>
<dbReference type="AlphaFoldDB" id="A0ABD2V1Y9"/>
<feature type="compositionally biased region" description="Basic residues" evidence="1">
    <location>
        <begin position="151"/>
        <end position="165"/>
    </location>
</feature>
<evidence type="ECO:0000313" key="3">
    <source>
        <dbReference type="Proteomes" id="UP001627284"/>
    </source>
</evidence>
<proteinExistence type="predicted"/>
<feature type="compositionally biased region" description="Basic residues" evidence="1">
    <location>
        <begin position="111"/>
        <end position="122"/>
    </location>
</feature>
<comment type="caution">
    <text evidence="2">The sequence shown here is derived from an EMBL/GenBank/DDBJ whole genome shotgun (WGS) entry which is preliminary data.</text>
</comment>
<feature type="non-terminal residue" evidence="2">
    <location>
        <position position="1"/>
    </location>
</feature>